<dbReference type="Proteomes" id="UP001501074">
    <property type="component" value="Unassembled WGS sequence"/>
</dbReference>
<gene>
    <name evidence="4" type="ORF">GCM10022223_50150</name>
</gene>
<dbReference type="SUPFAM" id="SSF46955">
    <property type="entry name" value="Putative DNA-binding domain"/>
    <property type="match status" value="1"/>
</dbReference>
<comment type="caution">
    <text evidence="4">The sequence shown here is derived from an EMBL/GenBank/DDBJ whole genome shotgun (WGS) entry which is preliminary data.</text>
</comment>
<keyword evidence="2" id="KW-0175">Coiled coil</keyword>
<dbReference type="InterPro" id="IPR000551">
    <property type="entry name" value="MerR-type_HTH_dom"/>
</dbReference>
<name>A0ABP7A818_9ACTN</name>
<dbReference type="EMBL" id="BAAAZO010000010">
    <property type="protein sequence ID" value="GAA3626846.1"/>
    <property type="molecule type" value="Genomic_DNA"/>
</dbReference>
<dbReference type="InterPro" id="IPR047057">
    <property type="entry name" value="MerR_fam"/>
</dbReference>
<evidence type="ECO:0000259" key="3">
    <source>
        <dbReference type="PROSITE" id="PS50937"/>
    </source>
</evidence>
<organism evidence="4 5">
    <name type="scientific">Kineosporia mesophila</name>
    <dbReference type="NCBI Taxonomy" id="566012"/>
    <lineage>
        <taxon>Bacteria</taxon>
        <taxon>Bacillati</taxon>
        <taxon>Actinomycetota</taxon>
        <taxon>Actinomycetes</taxon>
        <taxon>Kineosporiales</taxon>
        <taxon>Kineosporiaceae</taxon>
        <taxon>Kineosporia</taxon>
    </lineage>
</organism>
<keyword evidence="1" id="KW-0238">DNA-binding</keyword>
<accession>A0ABP7A818</accession>
<sequence>MVDVTDEPDAIGIREVSERTGISVDTLRWYEKEGLLVGVERGPDGRRRYTPMMLRWVRTVQALRRTGMPVSEVREFIHAGPEPMEKHERRLELLEKQSTAIDEQLAQLQEDRAVIRAKLVSYQAMVASGLDCEDPESDQMADEVFAERFPVEMADHHL</sequence>
<reference evidence="5" key="1">
    <citation type="journal article" date="2019" name="Int. J. Syst. Evol. Microbiol.">
        <title>The Global Catalogue of Microorganisms (GCM) 10K type strain sequencing project: providing services to taxonomists for standard genome sequencing and annotation.</title>
        <authorList>
            <consortium name="The Broad Institute Genomics Platform"/>
            <consortium name="The Broad Institute Genome Sequencing Center for Infectious Disease"/>
            <person name="Wu L."/>
            <person name="Ma J."/>
        </authorList>
    </citation>
    <scope>NUCLEOTIDE SEQUENCE [LARGE SCALE GENOMIC DNA]</scope>
    <source>
        <strain evidence="5">JCM 16902</strain>
    </source>
</reference>
<dbReference type="PROSITE" id="PS50937">
    <property type="entry name" value="HTH_MERR_2"/>
    <property type="match status" value="1"/>
</dbReference>
<dbReference type="Gene3D" id="1.10.1660.10">
    <property type="match status" value="1"/>
</dbReference>
<evidence type="ECO:0000313" key="4">
    <source>
        <dbReference type="EMBL" id="GAA3626846.1"/>
    </source>
</evidence>
<protein>
    <submittedName>
        <fullName evidence="4">MerR family transcriptional regulator</fullName>
    </submittedName>
</protein>
<dbReference type="Pfam" id="PF13411">
    <property type="entry name" value="MerR_1"/>
    <property type="match status" value="1"/>
</dbReference>
<dbReference type="CDD" id="cd01109">
    <property type="entry name" value="HTH_YyaN"/>
    <property type="match status" value="1"/>
</dbReference>
<evidence type="ECO:0000256" key="1">
    <source>
        <dbReference type="ARBA" id="ARBA00023125"/>
    </source>
</evidence>
<evidence type="ECO:0000313" key="5">
    <source>
        <dbReference type="Proteomes" id="UP001501074"/>
    </source>
</evidence>
<dbReference type="InterPro" id="IPR009061">
    <property type="entry name" value="DNA-bd_dom_put_sf"/>
</dbReference>
<keyword evidence="5" id="KW-1185">Reference proteome</keyword>
<dbReference type="PANTHER" id="PTHR30204:SF98">
    <property type="entry name" value="HTH-TYPE TRANSCRIPTIONAL REGULATOR ADHR"/>
    <property type="match status" value="1"/>
</dbReference>
<proteinExistence type="predicted"/>
<dbReference type="SMART" id="SM00422">
    <property type="entry name" value="HTH_MERR"/>
    <property type="match status" value="1"/>
</dbReference>
<dbReference type="PRINTS" id="PR00040">
    <property type="entry name" value="HTHMERR"/>
</dbReference>
<feature type="domain" description="HTH merR-type" evidence="3">
    <location>
        <begin position="10"/>
        <end position="79"/>
    </location>
</feature>
<feature type="coiled-coil region" evidence="2">
    <location>
        <begin position="84"/>
        <end position="111"/>
    </location>
</feature>
<evidence type="ECO:0000256" key="2">
    <source>
        <dbReference type="SAM" id="Coils"/>
    </source>
</evidence>
<dbReference type="PANTHER" id="PTHR30204">
    <property type="entry name" value="REDOX-CYCLING DRUG-SENSING TRANSCRIPTIONAL ACTIVATOR SOXR"/>
    <property type="match status" value="1"/>
</dbReference>